<comment type="caution">
    <text evidence="2">The sequence shown here is derived from an EMBL/GenBank/DDBJ whole genome shotgun (WGS) entry which is preliminary data.</text>
</comment>
<accession>A0ABY2JE36</accession>
<evidence type="ECO:0000313" key="2">
    <source>
        <dbReference type="EMBL" id="TFD03251.1"/>
    </source>
</evidence>
<name>A0ABY2JE36_9MICO</name>
<feature type="compositionally biased region" description="Polar residues" evidence="1">
    <location>
        <begin position="57"/>
        <end position="69"/>
    </location>
</feature>
<dbReference type="EMBL" id="SOGQ01000016">
    <property type="protein sequence ID" value="TFD03251.1"/>
    <property type="molecule type" value="Genomic_DNA"/>
</dbReference>
<keyword evidence="3" id="KW-1185">Reference proteome</keyword>
<organism evidence="2 3">
    <name type="scientific">Cryobacterium sinapicolor</name>
    <dbReference type="NCBI Taxonomy" id="1259236"/>
    <lineage>
        <taxon>Bacteria</taxon>
        <taxon>Bacillati</taxon>
        <taxon>Actinomycetota</taxon>
        <taxon>Actinomycetes</taxon>
        <taxon>Micrococcales</taxon>
        <taxon>Microbacteriaceae</taxon>
        <taxon>Cryobacterium</taxon>
    </lineage>
</organism>
<feature type="region of interest" description="Disordered" evidence="1">
    <location>
        <begin position="1"/>
        <end position="87"/>
    </location>
</feature>
<reference evidence="2 3" key="1">
    <citation type="submission" date="2019-03" db="EMBL/GenBank/DDBJ databases">
        <title>Genomics of glacier-inhabiting Cryobacterium strains.</title>
        <authorList>
            <person name="Liu Q."/>
            <person name="Xin Y.-H."/>
        </authorList>
    </citation>
    <scope>NUCLEOTIDE SEQUENCE [LARGE SCALE GENOMIC DNA]</scope>
    <source>
        <strain evidence="2 3">TMT1-23-1</strain>
    </source>
</reference>
<evidence type="ECO:0000313" key="3">
    <source>
        <dbReference type="Proteomes" id="UP000297853"/>
    </source>
</evidence>
<evidence type="ECO:0000256" key="1">
    <source>
        <dbReference type="SAM" id="MobiDB-lite"/>
    </source>
</evidence>
<feature type="compositionally biased region" description="Low complexity" evidence="1">
    <location>
        <begin position="28"/>
        <end position="48"/>
    </location>
</feature>
<sequence length="87" mass="8680">MFGNAGAKAPTDAGDPPGGSVRAAGGQAPVSAPISSPISSPISEALSAVPPERARPTESSVSLVNSDSVGNWLDQLPERSWDLGPGE</sequence>
<protein>
    <submittedName>
        <fullName evidence="2">Uncharacterized protein</fullName>
    </submittedName>
</protein>
<gene>
    <name evidence="2" type="ORF">E3T28_03795</name>
</gene>
<dbReference type="Proteomes" id="UP000297853">
    <property type="component" value="Unassembled WGS sequence"/>
</dbReference>
<proteinExistence type="predicted"/>
<dbReference type="RefSeq" id="WP_134428104.1">
    <property type="nucleotide sequence ID" value="NZ_SOGQ01000016.1"/>
</dbReference>